<keyword evidence="2" id="KW-1185">Reference proteome</keyword>
<name>A0ABT7HLP7_9FUSO</name>
<dbReference type="Proteomes" id="UP001225134">
    <property type="component" value="Unassembled WGS sequence"/>
</dbReference>
<evidence type="ECO:0008006" key="3">
    <source>
        <dbReference type="Google" id="ProtNLM"/>
    </source>
</evidence>
<evidence type="ECO:0000313" key="1">
    <source>
        <dbReference type="EMBL" id="MDK9581192.1"/>
    </source>
</evidence>
<accession>A0ABT7HLP7</accession>
<proteinExistence type="predicted"/>
<sequence length="102" mass="11652">MKLIGKYAINYNTCIYRDLLEQYGLVNNEANEMLKNINNLRFGEALGQLMKNSEYTFKFLEDTVGLSKTEISYMKKNEKLNKIDVISVCLAINAPSSISKKC</sequence>
<evidence type="ECO:0000313" key="2">
    <source>
        <dbReference type="Proteomes" id="UP001225134"/>
    </source>
</evidence>
<dbReference type="RefSeq" id="WP_285153580.1">
    <property type="nucleotide sequence ID" value="NZ_JASSPP010000014.1"/>
</dbReference>
<protein>
    <recommendedName>
        <fullName evidence="3">HTH cro/C1-type domain-containing protein</fullName>
    </recommendedName>
</protein>
<organism evidence="1 2">
    <name type="scientific">Sneathia sanguinegens</name>
    <dbReference type="NCBI Taxonomy" id="40543"/>
    <lineage>
        <taxon>Bacteria</taxon>
        <taxon>Fusobacteriati</taxon>
        <taxon>Fusobacteriota</taxon>
        <taxon>Fusobacteriia</taxon>
        <taxon>Fusobacteriales</taxon>
        <taxon>Leptotrichiaceae</taxon>
        <taxon>Sneathia</taxon>
    </lineage>
</organism>
<reference evidence="1 2" key="1">
    <citation type="submission" date="2023-06" db="EMBL/GenBank/DDBJ databases">
        <title>Antibody response to the Sneathia vaginalis cytopathogenic toxin A during pregnancy.</title>
        <authorList>
            <person name="Mccoy Z.T."/>
            <person name="Serrano M.G."/>
            <person name="Spaine K."/>
            <person name="Edwards D.J."/>
            <person name="Buck G.A."/>
            <person name="Jefferson K."/>
        </authorList>
    </citation>
    <scope>NUCLEOTIDE SEQUENCE [LARGE SCALE GENOMIC DNA]</scope>
    <source>
        <strain evidence="1 2">CCUG 42621</strain>
    </source>
</reference>
<gene>
    <name evidence="1" type="ORF">QQA45_06830</name>
</gene>
<dbReference type="EMBL" id="JASSPP010000014">
    <property type="protein sequence ID" value="MDK9581192.1"/>
    <property type="molecule type" value="Genomic_DNA"/>
</dbReference>
<comment type="caution">
    <text evidence="1">The sequence shown here is derived from an EMBL/GenBank/DDBJ whole genome shotgun (WGS) entry which is preliminary data.</text>
</comment>